<dbReference type="AlphaFoldDB" id="A0A4C1TWN9"/>
<feature type="region of interest" description="Disordered" evidence="1">
    <location>
        <begin position="1"/>
        <end position="51"/>
    </location>
</feature>
<proteinExistence type="predicted"/>
<dbReference type="EMBL" id="BGZK01000092">
    <property type="protein sequence ID" value="GBP18066.1"/>
    <property type="molecule type" value="Genomic_DNA"/>
</dbReference>
<dbReference type="Proteomes" id="UP000299102">
    <property type="component" value="Unassembled WGS sequence"/>
</dbReference>
<reference evidence="2 3" key="1">
    <citation type="journal article" date="2019" name="Commun. Biol.">
        <title>The bagworm genome reveals a unique fibroin gene that provides high tensile strength.</title>
        <authorList>
            <person name="Kono N."/>
            <person name="Nakamura H."/>
            <person name="Ohtoshi R."/>
            <person name="Tomita M."/>
            <person name="Numata K."/>
            <person name="Arakawa K."/>
        </authorList>
    </citation>
    <scope>NUCLEOTIDE SEQUENCE [LARGE SCALE GENOMIC DNA]</scope>
</reference>
<organism evidence="2 3">
    <name type="scientific">Eumeta variegata</name>
    <name type="common">Bagworm moth</name>
    <name type="synonym">Eumeta japonica</name>
    <dbReference type="NCBI Taxonomy" id="151549"/>
    <lineage>
        <taxon>Eukaryota</taxon>
        <taxon>Metazoa</taxon>
        <taxon>Ecdysozoa</taxon>
        <taxon>Arthropoda</taxon>
        <taxon>Hexapoda</taxon>
        <taxon>Insecta</taxon>
        <taxon>Pterygota</taxon>
        <taxon>Neoptera</taxon>
        <taxon>Endopterygota</taxon>
        <taxon>Lepidoptera</taxon>
        <taxon>Glossata</taxon>
        <taxon>Ditrysia</taxon>
        <taxon>Tineoidea</taxon>
        <taxon>Psychidae</taxon>
        <taxon>Oiketicinae</taxon>
        <taxon>Eumeta</taxon>
    </lineage>
</organism>
<gene>
    <name evidence="2" type="ORF">EVAR_17013_1</name>
</gene>
<name>A0A4C1TWN9_EUMVA</name>
<evidence type="ECO:0000313" key="2">
    <source>
        <dbReference type="EMBL" id="GBP18066.1"/>
    </source>
</evidence>
<evidence type="ECO:0000256" key="1">
    <source>
        <dbReference type="SAM" id="MobiDB-lite"/>
    </source>
</evidence>
<protein>
    <submittedName>
        <fullName evidence="2">Uncharacterized protein</fullName>
    </submittedName>
</protein>
<keyword evidence="3" id="KW-1185">Reference proteome</keyword>
<comment type="caution">
    <text evidence="2">The sequence shown here is derived from an EMBL/GenBank/DDBJ whole genome shotgun (WGS) entry which is preliminary data.</text>
</comment>
<evidence type="ECO:0000313" key="3">
    <source>
        <dbReference type="Proteomes" id="UP000299102"/>
    </source>
</evidence>
<accession>A0A4C1TWN9</accession>
<sequence>MLQNIPEDQSDCEQTEEERRILQLDSDSEESDYNAVRQESDFSSDDDACTHSDSDGRAFILYKRRHANNPLYPAPIDVSHQKSANTRKIAAMSKEETKAASGLALVCNASGSIPFY</sequence>
<dbReference type="OrthoDB" id="7449861at2759"/>